<sequence length="591" mass="65971">MERAMSLPKAEPYVGNTRPPVSDIPAPLRIIKRMRTVEFRHQENRYTSNGSVDYGPDQPLRVTKKRQRHGWTDEAASGAHAHAHGTQNINTRFTSKISTPMPKTDSISSSQQRLKSQAPLRWFSRRRTSSSGTTCRRHSSRGSSLPSDRSSIASSVPFDEGLNFDSLKSRDLGLTDTSLSSIHTSAEHTDDCYLLVPRISITPEAQISHNAISTVWATIEISVQLSRPYPYAMSHSYPDDNSVSSNPPRAGSVSRFGYLYNLQVDVFPVPWTAVIEVIRGDESRSLHLGSTMLLLAKVQIDRRRPRQLDRVTTRKSNELIADLESQLGASDIRYLQVRLRYNHSGFPASGNPMPTHGIADCQTRLETVAAGIIEKQAFRMPLGISPAGTSENLLFSIVASHWGPSCANEIFTRKSSYQTNTIVARHITPINSLTSVVTEDSLTPPEVMEPSPSTPLPRRRINRQYPSPDQGEDPARKIWTEMRRRASRGHQHVQDSSTAFVLTNRRKAPPSTGSLKLKYDVDRRRELLREAALRNKRSIGADSLKSLVPSIMSLDISGKGSWGDLASGVFNKENVRPEHKKEGRWGLGGWW</sequence>
<feature type="region of interest" description="Disordered" evidence="1">
    <location>
        <begin position="440"/>
        <end position="475"/>
    </location>
</feature>
<dbReference type="AlphaFoldDB" id="A0A1S7UH83"/>
<name>A0A1S7UH83_ROSNE</name>
<accession>A0A1S7UH83</accession>
<evidence type="ECO:0000313" key="2">
    <source>
        <dbReference type="EMBL" id="GAP82482.1"/>
    </source>
</evidence>
<organism evidence="2">
    <name type="scientific">Rosellinia necatrix</name>
    <name type="common">White root-rot fungus</name>
    <dbReference type="NCBI Taxonomy" id="77044"/>
    <lineage>
        <taxon>Eukaryota</taxon>
        <taxon>Fungi</taxon>
        <taxon>Dikarya</taxon>
        <taxon>Ascomycota</taxon>
        <taxon>Pezizomycotina</taxon>
        <taxon>Sordariomycetes</taxon>
        <taxon>Xylariomycetidae</taxon>
        <taxon>Xylariales</taxon>
        <taxon>Xylariaceae</taxon>
        <taxon>Rosellinia</taxon>
    </lineage>
</organism>
<dbReference type="EMBL" id="DF977446">
    <property type="protein sequence ID" value="GAP82482.1"/>
    <property type="molecule type" value="Genomic_DNA"/>
</dbReference>
<feature type="compositionally biased region" description="Polar residues" evidence="1">
    <location>
        <begin position="86"/>
        <end position="98"/>
    </location>
</feature>
<dbReference type="OMA" id="SSRCTNY"/>
<dbReference type="OrthoDB" id="5213862at2759"/>
<reference evidence="2" key="1">
    <citation type="submission" date="2016-03" db="EMBL/GenBank/DDBJ databases">
        <title>Draft genome sequence of Rosellinia necatrix.</title>
        <authorList>
            <person name="Kanematsu S."/>
        </authorList>
    </citation>
    <scope>NUCLEOTIDE SEQUENCE [LARGE SCALE GENOMIC DNA]</scope>
    <source>
        <strain evidence="2">W97</strain>
    </source>
</reference>
<feature type="compositionally biased region" description="Polar residues" evidence="1">
    <location>
        <begin position="105"/>
        <end position="115"/>
    </location>
</feature>
<dbReference type="Proteomes" id="UP000054516">
    <property type="component" value="Unassembled WGS sequence"/>
</dbReference>
<keyword evidence="3" id="KW-1185">Reference proteome</keyword>
<evidence type="ECO:0000256" key="1">
    <source>
        <dbReference type="SAM" id="MobiDB-lite"/>
    </source>
</evidence>
<protein>
    <submittedName>
        <fullName evidence="2">Putative ubiquitin-conjugating enzyme</fullName>
    </submittedName>
</protein>
<proteinExistence type="predicted"/>
<feature type="compositionally biased region" description="Low complexity" evidence="1">
    <location>
        <begin position="141"/>
        <end position="151"/>
    </location>
</feature>
<evidence type="ECO:0000313" key="3">
    <source>
        <dbReference type="Proteomes" id="UP000054516"/>
    </source>
</evidence>
<gene>
    <name evidence="2" type="ORF">SAMD00023353_0100350</name>
</gene>
<feature type="region of interest" description="Disordered" evidence="1">
    <location>
        <begin position="67"/>
        <end position="152"/>
    </location>
</feature>